<evidence type="ECO:0000313" key="3">
    <source>
        <dbReference type="Proteomes" id="UP001486808"/>
    </source>
</evidence>
<reference evidence="2 3" key="1">
    <citation type="submission" date="2024-04" db="EMBL/GenBank/DDBJ databases">
        <title>Draft genome sequence of Halopseudomonas sabulinigri NBRC 116187.</title>
        <authorList>
            <person name="Miyakawa T."/>
            <person name="Kusuya Y."/>
            <person name="Miura T."/>
        </authorList>
    </citation>
    <scope>NUCLEOTIDE SEQUENCE [LARGE SCALE GENOMIC DNA]</scope>
    <source>
        <strain evidence="2 3">4NH20-0042</strain>
    </source>
</reference>
<protein>
    <submittedName>
        <fullName evidence="2">Uncharacterized protein</fullName>
    </submittedName>
</protein>
<comment type="caution">
    <text evidence="2">The sequence shown here is derived from an EMBL/GenBank/DDBJ whole genome shotgun (WGS) entry which is preliminary data.</text>
</comment>
<keyword evidence="3" id="KW-1185">Reference proteome</keyword>
<feature type="transmembrane region" description="Helical" evidence="1">
    <location>
        <begin position="69"/>
        <end position="91"/>
    </location>
</feature>
<dbReference type="EMBL" id="BAABWD010000001">
    <property type="protein sequence ID" value="GAA6130810.1"/>
    <property type="molecule type" value="Genomic_DNA"/>
</dbReference>
<dbReference type="RefSeq" id="WP_353387192.1">
    <property type="nucleotide sequence ID" value="NZ_BAABWD010000001.1"/>
</dbReference>
<keyword evidence="1" id="KW-0472">Membrane</keyword>
<name>A0ABP9ZMY4_9GAMM</name>
<sequence>MISLAYGLLCASLLALGYWLWQRRSGLSENARGALTATLLALLLPAISSLLLALQSLELGDVVTHTQRIFGLAAQSISLPLLGLAALYLAFGLRWQPGNWGRILLGLMAAFELTRRMELQHGYQWSISLVGLLLLVLSCMLILRRDLRPMLTGAACCLGALAPLFSPGAPTLAGLLDSSALVLWLFPALLGAGLTVGLLSEQAHNRSSDALSAPATERT</sequence>
<feature type="transmembrane region" description="Helical" evidence="1">
    <location>
        <begin position="181"/>
        <end position="199"/>
    </location>
</feature>
<proteinExistence type="predicted"/>
<keyword evidence="1" id="KW-0812">Transmembrane</keyword>
<evidence type="ECO:0000313" key="2">
    <source>
        <dbReference type="EMBL" id="GAA6130810.1"/>
    </source>
</evidence>
<accession>A0ABP9ZMY4</accession>
<evidence type="ECO:0000256" key="1">
    <source>
        <dbReference type="SAM" id="Phobius"/>
    </source>
</evidence>
<dbReference type="Proteomes" id="UP001486808">
    <property type="component" value="Unassembled WGS sequence"/>
</dbReference>
<feature type="transmembrane region" description="Helical" evidence="1">
    <location>
        <begin position="123"/>
        <end position="143"/>
    </location>
</feature>
<organism evidence="2 3">
    <name type="scientific">Halopseudomonas sabulinigri</name>
    <dbReference type="NCBI Taxonomy" id="472181"/>
    <lineage>
        <taxon>Bacteria</taxon>
        <taxon>Pseudomonadati</taxon>
        <taxon>Pseudomonadota</taxon>
        <taxon>Gammaproteobacteria</taxon>
        <taxon>Pseudomonadales</taxon>
        <taxon>Pseudomonadaceae</taxon>
        <taxon>Halopseudomonas</taxon>
    </lineage>
</organism>
<gene>
    <name evidence="2" type="ORF">NBRC116187_11700</name>
</gene>
<keyword evidence="1" id="KW-1133">Transmembrane helix</keyword>
<feature type="transmembrane region" description="Helical" evidence="1">
    <location>
        <begin position="33"/>
        <end position="57"/>
    </location>
</feature>